<evidence type="ECO:0000313" key="1">
    <source>
        <dbReference type="EMBL" id="KAK7071447.1"/>
    </source>
</evidence>
<dbReference type="EMBL" id="JAXCGZ010014533">
    <property type="protein sequence ID" value="KAK7071447.1"/>
    <property type="molecule type" value="Genomic_DNA"/>
</dbReference>
<comment type="caution">
    <text evidence="1">The sequence shown here is derived from an EMBL/GenBank/DDBJ whole genome shotgun (WGS) entry which is preliminary data.</text>
</comment>
<accession>A0AAN8WUU8</accession>
<evidence type="ECO:0000313" key="2">
    <source>
        <dbReference type="Proteomes" id="UP001381693"/>
    </source>
</evidence>
<name>A0AAN8WUU8_HALRR</name>
<feature type="non-terminal residue" evidence="1">
    <location>
        <position position="1"/>
    </location>
</feature>
<organism evidence="1 2">
    <name type="scientific">Halocaridina rubra</name>
    <name type="common">Hawaiian red shrimp</name>
    <dbReference type="NCBI Taxonomy" id="373956"/>
    <lineage>
        <taxon>Eukaryota</taxon>
        <taxon>Metazoa</taxon>
        <taxon>Ecdysozoa</taxon>
        <taxon>Arthropoda</taxon>
        <taxon>Crustacea</taxon>
        <taxon>Multicrustacea</taxon>
        <taxon>Malacostraca</taxon>
        <taxon>Eumalacostraca</taxon>
        <taxon>Eucarida</taxon>
        <taxon>Decapoda</taxon>
        <taxon>Pleocyemata</taxon>
        <taxon>Caridea</taxon>
        <taxon>Atyoidea</taxon>
        <taxon>Atyidae</taxon>
        <taxon>Halocaridina</taxon>
    </lineage>
</organism>
<dbReference type="Proteomes" id="UP001381693">
    <property type="component" value="Unassembled WGS sequence"/>
</dbReference>
<gene>
    <name evidence="1" type="ORF">SK128_021410</name>
</gene>
<dbReference type="AlphaFoldDB" id="A0AAN8WUU8"/>
<protein>
    <submittedName>
        <fullName evidence="1">Uncharacterized protein</fullName>
    </submittedName>
</protein>
<feature type="non-terminal residue" evidence="1">
    <location>
        <position position="76"/>
    </location>
</feature>
<proteinExistence type="predicted"/>
<reference evidence="1 2" key="1">
    <citation type="submission" date="2023-11" db="EMBL/GenBank/DDBJ databases">
        <title>Halocaridina rubra genome assembly.</title>
        <authorList>
            <person name="Smith C."/>
        </authorList>
    </citation>
    <scope>NUCLEOTIDE SEQUENCE [LARGE SCALE GENOMIC DNA]</scope>
    <source>
        <strain evidence="1">EP-1</strain>
        <tissue evidence="1">Whole</tissue>
    </source>
</reference>
<sequence length="76" mass="8932">ETKHKNEGVKTRDCLSLLTTGFLKDEMQKEVEKDVIGRHRVSFVAWRSHDKISFSRVTFAMYSEEKSQLSMYEKGF</sequence>
<keyword evidence="2" id="KW-1185">Reference proteome</keyword>